<organism evidence="2 3">
    <name type="scientific">Collybiopsis confluens</name>
    <dbReference type="NCBI Taxonomy" id="2823264"/>
    <lineage>
        <taxon>Eukaryota</taxon>
        <taxon>Fungi</taxon>
        <taxon>Dikarya</taxon>
        <taxon>Basidiomycota</taxon>
        <taxon>Agaricomycotina</taxon>
        <taxon>Agaricomycetes</taxon>
        <taxon>Agaricomycetidae</taxon>
        <taxon>Agaricales</taxon>
        <taxon>Marasmiineae</taxon>
        <taxon>Omphalotaceae</taxon>
        <taxon>Collybiopsis</taxon>
    </lineage>
</organism>
<keyword evidence="1" id="KW-0732">Signal</keyword>
<dbReference type="Proteomes" id="UP000518752">
    <property type="component" value="Unassembled WGS sequence"/>
</dbReference>
<reference evidence="2 3" key="1">
    <citation type="journal article" date="2020" name="ISME J.">
        <title>Uncovering the hidden diversity of litter-decomposition mechanisms in mushroom-forming fungi.</title>
        <authorList>
            <person name="Floudas D."/>
            <person name="Bentzer J."/>
            <person name="Ahren D."/>
            <person name="Johansson T."/>
            <person name="Persson P."/>
            <person name="Tunlid A."/>
        </authorList>
    </citation>
    <scope>NUCLEOTIDE SEQUENCE [LARGE SCALE GENOMIC DNA]</scope>
    <source>
        <strain evidence="2 3">CBS 406.79</strain>
    </source>
</reference>
<keyword evidence="3" id="KW-1185">Reference proteome</keyword>
<feature type="chain" id="PRO_5034705947" description="Glycopeptide" evidence="1">
    <location>
        <begin position="21"/>
        <end position="178"/>
    </location>
</feature>
<feature type="signal peptide" evidence="1">
    <location>
        <begin position="1"/>
        <end position="20"/>
    </location>
</feature>
<accession>A0A8H5H4A5</accession>
<proteinExistence type="predicted"/>
<evidence type="ECO:0008006" key="4">
    <source>
        <dbReference type="Google" id="ProtNLM"/>
    </source>
</evidence>
<evidence type="ECO:0000313" key="2">
    <source>
        <dbReference type="EMBL" id="KAF5376376.1"/>
    </source>
</evidence>
<name>A0A8H5H4A5_9AGAR</name>
<sequence>MRSVHNFITIIGLLSASSFATPLQARGESHTITFANKCGKGTPTLVQSGKILSTGQPFTSSGPFEAGIAYLQTGECGLNGDKCTTLEMTLKTPPTPGAGSSTDVTLIPPHAFNVGVGFKYSNGCDGQGQSCEAANCHSAFRTPTDYFAQTQCEEANRLKRPLGFHRSISSLLSASSSV</sequence>
<comment type="caution">
    <text evidence="2">The sequence shown here is derived from an EMBL/GenBank/DDBJ whole genome shotgun (WGS) entry which is preliminary data.</text>
</comment>
<dbReference type="EMBL" id="JAACJN010000091">
    <property type="protein sequence ID" value="KAF5376376.1"/>
    <property type="molecule type" value="Genomic_DNA"/>
</dbReference>
<dbReference type="OrthoDB" id="3342934at2759"/>
<gene>
    <name evidence="2" type="ORF">D9757_008672</name>
</gene>
<evidence type="ECO:0000256" key="1">
    <source>
        <dbReference type="SAM" id="SignalP"/>
    </source>
</evidence>
<evidence type="ECO:0000313" key="3">
    <source>
        <dbReference type="Proteomes" id="UP000518752"/>
    </source>
</evidence>
<protein>
    <recommendedName>
        <fullName evidence="4">Glycopeptide</fullName>
    </recommendedName>
</protein>
<dbReference type="AlphaFoldDB" id="A0A8H5H4A5"/>